<dbReference type="InterPro" id="IPR033640">
    <property type="entry name" value="FAR_C"/>
</dbReference>
<evidence type="ECO:0000256" key="1">
    <source>
        <dbReference type="SAM" id="Phobius"/>
    </source>
</evidence>
<dbReference type="InParanoid" id="A0A6P8ZLE6"/>
<dbReference type="Proteomes" id="UP000515158">
    <property type="component" value="Unplaced"/>
</dbReference>
<dbReference type="RefSeq" id="XP_034238719.1">
    <property type="nucleotide sequence ID" value="XM_034382828.1"/>
</dbReference>
<sequence length="158" mass="18079">MYRLCSFLTMILPAAFHDAVIAPLLERPATMLRKTRKVIRLLEAISPFSITDWDFKDDNVRGLWSLLSGRDRVLFPLDVEAIDWDTYCKAALAGSKRYLLKEDGAVGHPRRLYLLHRLTQTALASVLLALLGWATWPYLARLWPSSTVKFIKFVLSKC</sequence>
<proteinExistence type="predicted"/>
<accession>A0A6P8ZLE6</accession>
<evidence type="ECO:0000256" key="2">
    <source>
        <dbReference type="SAM" id="SignalP"/>
    </source>
</evidence>
<dbReference type="Pfam" id="PF03015">
    <property type="entry name" value="Sterile"/>
    <property type="match status" value="1"/>
</dbReference>
<dbReference type="OrthoDB" id="429813at2759"/>
<keyword evidence="1" id="KW-1133">Transmembrane helix</keyword>
<dbReference type="GeneID" id="117643753"/>
<keyword evidence="1" id="KW-0472">Membrane</keyword>
<protein>
    <submittedName>
        <fullName evidence="5">Fatty acyl-CoA reductase wat-like</fullName>
    </submittedName>
</protein>
<name>A0A6P8ZLE6_THRPL</name>
<dbReference type="CDD" id="cd09071">
    <property type="entry name" value="FAR_C"/>
    <property type="match status" value="1"/>
</dbReference>
<feature type="transmembrane region" description="Helical" evidence="1">
    <location>
        <begin position="118"/>
        <end position="139"/>
    </location>
</feature>
<feature type="chain" id="PRO_5028169971" evidence="2">
    <location>
        <begin position="23"/>
        <end position="158"/>
    </location>
</feature>
<evidence type="ECO:0000313" key="5">
    <source>
        <dbReference type="RefSeq" id="XP_034238719.1"/>
    </source>
</evidence>
<organism evidence="5">
    <name type="scientific">Thrips palmi</name>
    <name type="common">Melon thrips</name>
    <dbReference type="NCBI Taxonomy" id="161013"/>
    <lineage>
        <taxon>Eukaryota</taxon>
        <taxon>Metazoa</taxon>
        <taxon>Ecdysozoa</taxon>
        <taxon>Arthropoda</taxon>
        <taxon>Hexapoda</taxon>
        <taxon>Insecta</taxon>
        <taxon>Pterygota</taxon>
        <taxon>Neoptera</taxon>
        <taxon>Paraneoptera</taxon>
        <taxon>Thysanoptera</taxon>
        <taxon>Terebrantia</taxon>
        <taxon>Thripoidea</taxon>
        <taxon>Thripidae</taxon>
        <taxon>Thrips</taxon>
    </lineage>
</organism>
<gene>
    <name evidence="5" type="primary">LOC117643753</name>
</gene>
<feature type="signal peptide" evidence="2">
    <location>
        <begin position="1"/>
        <end position="22"/>
    </location>
</feature>
<keyword evidence="1" id="KW-0812">Transmembrane</keyword>
<keyword evidence="4" id="KW-1185">Reference proteome</keyword>
<reference evidence="5" key="1">
    <citation type="submission" date="2025-08" db="UniProtKB">
        <authorList>
            <consortium name="RefSeq"/>
        </authorList>
    </citation>
    <scope>IDENTIFICATION</scope>
    <source>
        <tissue evidence="5">Total insect</tissue>
    </source>
</reference>
<dbReference type="KEGG" id="tpal:117643753"/>
<evidence type="ECO:0000313" key="4">
    <source>
        <dbReference type="Proteomes" id="UP000515158"/>
    </source>
</evidence>
<dbReference type="AlphaFoldDB" id="A0A6P8ZLE6"/>
<evidence type="ECO:0000259" key="3">
    <source>
        <dbReference type="Pfam" id="PF03015"/>
    </source>
</evidence>
<keyword evidence="2" id="KW-0732">Signal</keyword>
<feature type="domain" description="Fatty acyl-CoA reductase C-terminal" evidence="3">
    <location>
        <begin position="10"/>
        <end position="102"/>
    </location>
</feature>